<dbReference type="Proteomes" id="UP000617145">
    <property type="component" value="Unassembled WGS sequence"/>
</dbReference>
<reference evidence="2" key="2">
    <citation type="submission" date="2020-09" db="EMBL/GenBank/DDBJ databases">
        <authorList>
            <person name="Sun Q."/>
            <person name="Zhou Y."/>
        </authorList>
    </citation>
    <scope>NUCLEOTIDE SEQUENCE</scope>
    <source>
        <strain evidence="2">CGMCC 1.15762</strain>
    </source>
</reference>
<keyword evidence="1" id="KW-0732">Signal</keyword>
<comment type="caution">
    <text evidence="2">The sequence shown here is derived from an EMBL/GenBank/DDBJ whole genome shotgun (WGS) entry which is preliminary data.</text>
</comment>
<evidence type="ECO:0008006" key="4">
    <source>
        <dbReference type="Google" id="ProtNLM"/>
    </source>
</evidence>
<feature type="chain" id="PRO_5035269567" description="Tetratricopeptide repeat-containing protein" evidence="1">
    <location>
        <begin position="32"/>
        <end position="620"/>
    </location>
</feature>
<gene>
    <name evidence="2" type="ORF">GCM10011415_13430</name>
</gene>
<dbReference type="AlphaFoldDB" id="A0A8J2ZIH5"/>
<accession>A0A8J2ZIH5</accession>
<evidence type="ECO:0000313" key="2">
    <source>
        <dbReference type="EMBL" id="GGG67673.1"/>
    </source>
</evidence>
<evidence type="ECO:0000256" key="1">
    <source>
        <dbReference type="SAM" id="SignalP"/>
    </source>
</evidence>
<organism evidence="2 3">
    <name type="scientific">Salipiger pallidus</name>
    <dbReference type="NCBI Taxonomy" id="1775170"/>
    <lineage>
        <taxon>Bacteria</taxon>
        <taxon>Pseudomonadati</taxon>
        <taxon>Pseudomonadota</taxon>
        <taxon>Alphaproteobacteria</taxon>
        <taxon>Rhodobacterales</taxon>
        <taxon>Roseobacteraceae</taxon>
        <taxon>Salipiger</taxon>
    </lineage>
</organism>
<feature type="signal peptide" evidence="1">
    <location>
        <begin position="1"/>
        <end position="31"/>
    </location>
</feature>
<dbReference type="EMBL" id="BMJV01000002">
    <property type="protein sequence ID" value="GGG67673.1"/>
    <property type="molecule type" value="Genomic_DNA"/>
</dbReference>
<keyword evidence="3" id="KW-1185">Reference proteome</keyword>
<name>A0A8J2ZIH5_9RHOB</name>
<dbReference type="RefSeq" id="WP_188789453.1">
    <property type="nucleotide sequence ID" value="NZ_BMJV01000002.1"/>
</dbReference>
<proteinExistence type="predicted"/>
<evidence type="ECO:0000313" key="3">
    <source>
        <dbReference type="Proteomes" id="UP000617145"/>
    </source>
</evidence>
<sequence length="620" mass="66935">MVSEKNKFAYPWAIRAAAAFAVALVPHVALADLDDDGIAPVPALARPAKVIDPPVLFLLPQRALPFLEARGELMARVLDTEGAGPAHARALTDLAELHLSHGMASEALSILGNVTGAELPLAHRLRAAALELVVGLTDPLNRPLTDRAEKLLDPKHEDWADQPMLRVLSELKSGDCAAAAPELAEAFLRSDRFPAPLRARVLPSLLDCAIESRRWGLARDIAARFADHPELRDGTALHYLLGRVAEAGNDPLAAFDSYVRAQGGDDLWAHRARRAIVDLGLREEVLEPAEAVKLLSIETEIWRGDDHAARTLDDLASLQAITEDRLGALETYGRLLQRHPGTPQASAARQKARSLVEALYADGENGTLSLSRFMEVHARLTPWFRFEPSFALVSEGFADHFRDLGATTVAATEYGAIRDYLTAGADLGLFETSSAQLERLAVKEAEAMLEGAQFDALGALLADPPEPQDAELARRVELVKARYFDATGQAAELVAGASAGAPEQVLRLRAQAQFGREDWLQAQATYALLAERTGDDLPLPDAIRYMLAAHRSGDAATAATLAARFEGLTDLPQWAEIAATLTSVAPQLLPLRQGTARERLDSAGEMLDRLSGVQVPPDVN</sequence>
<protein>
    <recommendedName>
        <fullName evidence="4">Tetratricopeptide repeat-containing protein</fullName>
    </recommendedName>
</protein>
<reference evidence="2" key="1">
    <citation type="journal article" date="2014" name="Int. J. Syst. Evol. Microbiol.">
        <title>Complete genome sequence of Corynebacterium casei LMG S-19264T (=DSM 44701T), isolated from a smear-ripened cheese.</title>
        <authorList>
            <consortium name="US DOE Joint Genome Institute (JGI-PGF)"/>
            <person name="Walter F."/>
            <person name="Albersmeier A."/>
            <person name="Kalinowski J."/>
            <person name="Ruckert C."/>
        </authorList>
    </citation>
    <scope>NUCLEOTIDE SEQUENCE</scope>
    <source>
        <strain evidence="2">CGMCC 1.15762</strain>
    </source>
</reference>